<dbReference type="AlphaFoldDB" id="A0A2N5UHF8"/>
<keyword evidence="2" id="KW-0812">Transmembrane</keyword>
<dbReference type="Proteomes" id="UP000235392">
    <property type="component" value="Unassembled WGS sequence"/>
</dbReference>
<accession>A0A2N5UHF8</accession>
<feature type="compositionally biased region" description="Basic and acidic residues" evidence="1">
    <location>
        <begin position="90"/>
        <end position="99"/>
    </location>
</feature>
<feature type="compositionally biased region" description="Basic and acidic residues" evidence="1">
    <location>
        <begin position="32"/>
        <end position="56"/>
    </location>
</feature>
<feature type="compositionally biased region" description="Low complexity" evidence="1">
    <location>
        <begin position="117"/>
        <end position="127"/>
    </location>
</feature>
<feature type="compositionally biased region" description="Polar residues" evidence="1">
    <location>
        <begin position="344"/>
        <end position="362"/>
    </location>
</feature>
<feature type="compositionally biased region" description="Polar residues" evidence="1">
    <location>
        <begin position="57"/>
        <end position="88"/>
    </location>
</feature>
<dbReference type="EMBL" id="PGCI01000147">
    <property type="protein sequence ID" value="PLW37168.1"/>
    <property type="molecule type" value="Genomic_DNA"/>
</dbReference>
<protein>
    <submittedName>
        <fullName evidence="3">Uncharacterized protein</fullName>
    </submittedName>
</protein>
<feature type="transmembrane region" description="Helical" evidence="2">
    <location>
        <begin position="211"/>
        <end position="230"/>
    </location>
</feature>
<feature type="compositionally biased region" description="Polar residues" evidence="1">
    <location>
        <begin position="100"/>
        <end position="116"/>
    </location>
</feature>
<name>A0A2N5UHF8_9BASI</name>
<reference evidence="3 4" key="1">
    <citation type="submission" date="2017-11" db="EMBL/GenBank/DDBJ databases">
        <title>De novo assembly and phasing of dikaryotic genomes from two isolates of Puccinia coronata f. sp. avenae, the causal agent of oat crown rust.</title>
        <authorList>
            <person name="Miller M.E."/>
            <person name="Zhang Y."/>
            <person name="Omidvar V."/>
            <person name="Sperschneider J."/>
            <person name="Schwessinger B."/>
            <person name="Raley C."/>
            <person name="Palmer J.M."/>
            <person name="Garnica D."/>
            <person name="Upadhyaya N."/>
            <person name="Rathjen J."/>
            <person name="Taylor J.M."/>
            <person name="Park R.F."/>
            <person name="Dodds P.N."/>
            <person name="Hirsch C.D."/>
            <person name="Kianian S.F."/>
            <person name="Figueroa M."/>
        </authorList>
    </citation>
    <scope>NUCLEOTIDE SEQUENCE [LARGE SCALE GENOMIC DNA]</scope>
    <source>
        <strain evidence="3">12SD80</strain>
    </source>
</reference>
<keyword evidence="2" id="KW-0472">Membrane</keyword>
<evidence type="ECO:0000313" key="4">
    <source>
        <dbReference type="Proteomes" id="UP000235392"/>
    </source>
</evidence>
<organism evidence="3 4">
    <name type="scientific">Puccinia coronata f. sp. avenae</name>
    <dbReference type="NCBI Taxonomy" id="200324"/>
    <lineage>
        <taxon>Eukaryota</taxon>
        <taxon>Fungi</taxon>
        <taxon>Dikarya</taxon>
        <taxon>Basidiomycota</taxon>
        <taxon>Pucciniomycotina</taxon>
        <taxon>Pucciniomycetes</taxon>
        <taxon>Pucciniales</taxon>
        <taxon>Pucciniaceae</taxon>
        <taxon>Puccinia</taxon>
    </lineage>
</organism>
<evidence type="ECO:0000313" key="3">
    <source>
        <dbReference type="EMBL" id="PLW37168.1"/>
    </source>
</evidence>
<gene>
    <name evidence="3" type="ORF">PCASD_11152</name>
</gene>
<evidence type="ECO:0000256" key="1">
    <source>
        <dbReference type="SAM" id="MobiDB-lite"/>
    </source>
</evidence>
<feature type="region of interest" description="Disordered" evidence="1">
    <location>
        <begin position="485"/>
        <end position="513"/>
    </location>
</feature>
<feature type="region of interest" description="Disordered" evidence="1">
    <location>
        <begin position="139"/>
        <end position="206"/>
    </location>
</feature>
<comment type="caution">
    <text evidence="3">The sequence shown here is derived from an EMBL/GenBank/DDBJ whole genome shotgun (WGS) entry which is preliminary data.</text>
</comment>
<keyword evidence="2" id="KW-1133">Transmembrane helix</keyword>
<sequence length="591" mass="65055">MPDCLDSKRLMRRQATQAPWNVTAGDDQGQSESKERAENHRQHADFRNSTEHHASKNETSWNMNQGDKNGTEQSQSTDNAKYNATAVGNSKEEKSRESYTSKQATKQPPSTASSVDNNLSPPLSLNTSLTPEVLASMSNKSLNGSQSSTNDTLESSHSPNTNSTYNATSPVPSVSSELKSPTNITSPLHLQSPTTEEQPQNTHHSKGKACGIAFGCLAGIMMIAAAIFFIRKRLKGPTNFVRRHLRSRSNDSNRAVRDRSSLEPQLGGSDPFACPSSFSKKPLILRPESCSQIRNSNPRRPSVLHLRSQSIKSQISPPIIEPPSPGPYHALYGGSHRKTMSDFPRSQQGTSHIRSSSPSWYQNGGYPPAVSRYNPGVSQTLDPYNHSGTPLSVKNPDIVSDCHDDKFDTSLNVISTPVPPRPPRPEWPILPFDSTGIQCYNKPVAERVRTLPAILPLNVSRRPGHRSTYTSPRRQSIDRMILESPESCQDSPTLPQYRPEADNSTGSIDREPGLIRASHLSRSTCYSQSSEAEVYPIAGSENVNSGPQTPTSLKFVSFGPSSNSTQLERQLDYFTSHMNRSDKTFSSRRNS</sequence>
<evidence type="ECO:0000256" key="2">
    <source>
        <dbReference type="SAM" id="Phobius"/>
    </source>
</evidence>
<feature type="compositionally biased region" description="Polar residues" evidence="1">
    <location>
        <begin position="139"/>
        <end position="202"/>
    </location>
</feature>
<feature type="region of interest" description="Disordered" evidence="1">
    <location>
        <begin position="245"/>
        <end position="271"/>
    </location>
</feature>
<feature type="region of interest" description="Disordered" evidence="1">
    <location>
        <begin position="341"/>
        <end position="382"/>
    </location>
</feature>
<feature type="region of interest" description="Disordered" evidence="1">
    <location>
        <begin position="1"/>
        <end position="127"/>
    </location>
</feature>
<feature type="compositionally biased region" description="Basic and acidic residues" evidence="1">
    <location>
        <begin position="248"/>
        <end position="261"/>
    </location>
</feature>
<proteinExistence type="predicted"/>